<organism evidence="3 4">
    <name type="scientific">Cymbomonas tetramitiformis</name>
    <dbReference type="NCBI Taxonomy" id="36881"/>
    <lineage>
        <taxon>Eukaryota</taxon>
        <taxon>Viridiplantae</taxon>
        <taxon>Chlorophyta</taxon>
        <taxon>Pyramimonadophyceae</taxon>
        <taxon>Pyramimonadales</taxon>
        <taxon>Pyramimonadaceae</taxon>
        <taxon>Cymbomonas</taxon>
    </lineage>
</organism>
<dbReference type="Gene3D" id="2.60.40.2700">
    <property type="match status" value="2"/>
</dbReference>
<feature type="domain" description="AIR9-like A9" evidence="2">
    <location>
        <begin position="390"/>
        <end position="480"/>
    </location>
</feature>
<dbReference type="Proteomes" id="UP001190700">
    <property type="component" value="Unassembled WGS sequence"/>
</dbReference>
<sequence>MSLRASDTCGDDSDRKLWDTARNLGGHVASKSDPTNDPAEFKPTQLACAMSLIEDLSLTAGADPVQNSTADGTSPKMLDVQKSPPIKMGFCFDMEPSSEDPSPGKENGRLKRGSIVSAFSFDHLQKALEGPTDVHCFELVDYDELHDVEGDGARTSLVSPETSSRPRRTRSFSFCDMDLDLDLFKPGDNEYAATSSETPPESLSPLDVARADLLQLDRSQQPGFESADANRLRLVGRPRVGGLLLCVVPKSWLPTLTRGSKCHFQWFRCFNSEPAQLVAGAKHAKYQILPGDVGCRLQLVAAPIEEDGSFGEALSVVSDYVTEGSASNVSSRYSSRDSSRASSPTRKTSSSTHFTVADAVRNNRRASTGGQGLKPTLKSSPSILPERSGSVQIMGEARMGQTLTVAASGDLCREPSGAPRKCKIQWLRGLKEQSGNYTFLKIPGAKTPKYTVGVHDLGCRLRVVAAPVLPDGSVGKAYTTHTDRIFA</sequence>
<dbReference type="PANTHER" id="PTHR31149:SF11">
    <property type="entry name" value="187-KDA MICROTUBULE-ASSOCIATED PROTEIN AIR9"/>
    <property type="match status" value="1"/>
</dbReference>
<gene>
    <name evidence="3" type="ORF">CYMTET_55597</name>
</gene>
<evidence type="ECO:0000259" key="2">
    <source>
        <dbReference type="Pfam" id="PF23197"/>
    </source>
</evidence>
<dbReference type="AlphaFoldDB" id="A0AAE0BDW0"/>
<proteinExistence type="predicted"/>
<evidence type="ECO:0000313" key="4">
    <source>
        <dbReference type="Proteomes" id="UP001190700"/>
    </source>
</evidence>
<dbReference type="EMBL" id="LGRX02035554">
    <property type="protein sequence ID" value="KAK3234138.1"/>
    <property type="molecule type" value="Genomic_DNA"/>
</dbReference>
<evidence type="ECO:0000313" key="3">
    <source>
        <dbReference type="EMBL" id="KAK3234138.1"/>
    </source>
</evidence>
<evidence type="ECO:0000256" key="1">
    <source>
        <dbReference type="SAM" id="MobiDB-lite"/>
    </source>
</evidence>
<feature type="region of interest" description="Disordered" evidence="1">
    <location>
        <begin position="328"/>
        <end position="385"/>
    </location>
</feature>
<accession>A0AAE0BDW0</accession>
<keyword evidence="4" id="KW-1185">Reference proteome</keyword>
<feature type="compositionally biased region" description="Polar residues" evidence="1">
    <location>
        <begin position="344"/>
        <end position="354"/>
    </location>
</feature>
<name>A0AAE0BDW0_9CHLO</name>
<dbReference type="PANTHER" id="PTHR31149">
    <property type="entry name" value="EXPRESSED PROTEIN"/>
    <property type="match status" value="1"/>
</dbReference>
<feature type="domain" description="AIR9-like A9" evidence="2">
    <location>
        <begin position="260"/>
        <end position="318"/>
    </location>
</feature>
<reference evidence="3 4" key="1">
    <citation type="journal article" date="2015" name="Genome Biol. Evol.">
        <title>Comparative Genomics of a Bacterivorous Green Alga Reveals Evolutionary Causalities and Consequences of Phago-Mixotrophic Mode of Nutrition.</title>
        <authorList>
            <person name="Burns J.A."/>
            <person name="Paasch A."/>
            <person name="Narechania A."/>
            <person name="Kim E."/>
        </authorList>
    </citation>
    <scope>NUCLEOTIDE SEQUENCE [LARGE SCALE GENOMIC DNA]</scope>
    <source>
        <strain evidence="3 4">PLY_AMNH</strain>
    </source>
</reference>
<protein>
    <recommendedName>
        <fullName evidence="2">AIR9-like A9 domain-containing protein</fullName>
    </recommendedName>
</protein>
<dbReference type="InterPro" id="IPR056284">
    <property type="entry name" value="AIR9-like_A9"/>
</dbReference>
<dbReference type="Pfam" id="PF23197">
    <property type="entry name" value="IG_AIR9"/>
    <property type="match status" value="2"/>
</dbReference>
<comment type="caution">
    <text evidence="3">The sequence shown here is derived from an EMBL/GenBank/DDBJ whole genome shotgun (WGS) entry which is preliminary data.</text>
</comment>